<feature type="transmembrane region" description="Helical" evidence="1">
    <location>
        <begin position="105"/>
        <end position="124"/>
    </location>
</feature>
<feature type="transmembrane region" description="Helical" evidence="1">
    <location>
        <begin position="74"/>
        <end position="93"/>
    </location>
</feature>
<dbReference type="Proteomes" id="UP000054107">
    <property type="component" value="Unassembled WGS sequence"/>
</dbReference>
<reference evidence="2 3" key="1">
    <citation type="submission" date="2014-09" db="EMBL/GenBank/DDBJ databases">
        <authorList>
            <person name="Ellenberger Sabrina"/>
        </authorList>
    </citation>
    <scope>NUCLEOTIDE SEQUENCE [LARGE SCALE GENOMIC DNA]</scope>
    <source>
        <strain evidence="2 3">CBS 412.66</strain>
    </source>
</reference>
<dbReference type="AlphaFoldDB" id="A0A0B7NGG0"/>
<keyword evidence="1" id="KW-1133">Transmembrane helix</keyword>
<evidence type="ECO:0000256" key="1">
    <source>
        <dbReference type="SAM" id="Phobius"/>
    </source>
</evidence>
<dbReference type="EMBL" id="LN731665">
    <property type="protein sequence ID" value="CEP14627.1"/>
    <property type="molecule type" value="Genomic_DNA"/>
</dbReference>
<organism evidence="2 3">
    <name type="scientific">Parasitella parasitica</name>
    <dbReference type="NCBI Taxonomy" id="35722"/>
    <lineage>
        <taxon>Eukaryota</taxon>
        <taxon>Fungi</taxon>
        <taxon>Fungi incertae sedis</taxon>
        <taxon>Mucoromycota</taxon>
        <taxon>Mucoromycotina</taxon>
        <taxon>Mucoromycetes</taxon>
        <taxon>Mucorales</taxon>
        <taxon>Mucorineae</taxon>
        <taxon>Mucoraceae</taxon>
        <taxon>Parasitella</taxon>
    </lineage>
</organism>
<keyword evidence="1" id="KW-0472">Membrane</keyword>
<evidence type="ECO:0000313" key="2">
    <source>
        <dbReference type="EMBL" id="CEP14627.1"/>
    </source>
</evidence>
<keyword evidence="1" id="KW-0812">Transmembrane</keyword>
<protein>
    <submittedName>
        <fullName evidence="2">Uncharacterized protein</fullName>
    </submittedName>
</protein>
<feature type="transmembrane region" description="Helical" evidence="1">
    <location>
        <begin position="43"/>
        <end position="62"/>
    </location>
</feature>
<keyword evidence="3" id="KW-1185">Reference proteome</keyword>
<name>A0A0B7NGG0_9FUNG</name>
<sequence>MSALNTIFAAHGILQAAIALQLLILPHATTFIIPHELDLTQVLLLRFYGAGVACIAIISLLCRDMPNMLPCKRGAAAGFLIYHMIMTLVVFQSRNDGPLPVQTSWGISAFHGLQAFILYAWYTATAGQVKAFLKQGNEANKQKNR</sequence>
<dbReference type="OrthoDB" id="2550823at2759"/>
<proteinExistence type="predicted"/>
<gene>
    <name evidence="2" type="primary">PARPA_08828.1 scaffold 35132</name>
</gene>
<evidence type="ECO:0000313" key="3">
    <source>
        <dbReference type="Proteomes" id="UP000054107"/>
    </source>
</evidence>
<accession>A0A0B7NGG0</accession>